<name>A0A2K9NT55_BACTC</name>
<dbReference type="KEGG" id="bsto:C0V70_11425"/>
<reference evidence="1 2" key="1">
    <citation type="submission" date="2018-01" db="EMBL/GenBank/DDBJ databases">
        <title>Complete genome sequence of Bacteriovorax stolpii DSM12778.</title>
        <authorList>
            <person name="Tang B."/>
            <person name="Chang J."/>
        </authorList>
    </citation>
    <scope>NUCLEOTIDE SEQUENCE [LARGE SCALE GENOMIC DNA]</scope>
    <source>
        <strain evidence="1 2">DSM 12778</strain>
    </source>
</reference>
<dbReference type="Proteomes" id="UP000235584">
    <property type="component" value="Chromosome"/>
</dbReference>
<proteinExistence type="predicted"/>
<accession>A0A2K9NT55</accession>
<dbReference type="Pfam" id="PF19588">
    <property type="entry name" value="SxtJ"/>
    <property type="match status" value="1"/>
</dbReference>
<gene>
    <name evidence="1" type="ORF">C0V70_11425</name>
</gene>
<sequence length="131" mass="14734">MQKTNNAPTAHELRVFSLIVAIGFSVLGWVIPTLRGKDIHVPLLLVAGLVFVFGMATPKLMVKPREIWIKIGNVLGKINSTIIFTVIYFTVFAGVGLIFRIIKRDRLFTRFKSVKSTLVMKNEISPFTDPF</sequence>
<dbReference type="OrthoDB" id="9790341at2"/>
<keyword evidence="2" id="KW-1185">Reference proteome</keyword>
<dbReference type="EMBL" id="CP025704">
    <property type="protein sequence ID" value="AUN98701.1"/>
    <property type="molecule type" value="Genomic_DNA"/>
</dbReference>
<protein>
    <submittedName>
        <fullName evidence="1">Uncharacterized protein</fullName>
    </submittedName>
</protein>
<evidence type="ECO:0000313" key="1">
    <source>
        <dbReference type="EMBL" id="AUN98701.1"/>
    </source>
</evidence>
<evidence type="ECO:0000313" key="2">
    <source>
        <dbReference type="Proteomes" id="UP000235584"/>
    </source>
</evidence>
<dbReference type="RefSeq" id="WP_102243992.1">
    <property type="nucleotide sequence ID" value="NZ_CP025704.1"/>
</dbReference>
<organism evidence="1 2">
    <name type="scientific">Bacteriovorax stolpii</name>
    <name type="common">Bdellovibrio stolpii</name>
    <dbReference type="NCBI Taxonomy" id="960"/>
    <lineage>
        <taxon>Bacteria</taxon>
        <taxon>Pseudomonadati</taxon>
        <taxon>Bdellovibrionota</taxon>
        <taxon>Bacteriovoracia</taxon>
        <taxon>Bacteriovoracales</taxon>
        <taxon>Bacteriovoracaceae</taxon>
        <taxon>Bacteriovorax</taxon>
    </lineage>
</organism>
<dbReference type="AlphaFoldDB" id="A0A2K9NT55"/>
<dbReference type="InterPro" id="IPR045781">
    <property type="entry name" value="SxtJ"/>
</dbReference>